<feature type="region of interest" description="Disordered" evidence="10">
    <location>
        <begin position="204"/>
        <end position="228"/>
    </location>
</feature>
<keyword evidence="4" id="KW-0106">Calcium</keyword>
<keyword evidence="6 9" id="KW-1015">Disulfide bond</keyword>
<dbReference type="EMBL" id="OU895879">
    <property type="protein sequence ID" value="CAG9807363.1"/>
    <property type="molecule type" value="Genomic_DNA"/>
</dbReference>
<keyword evidence="2" id="KW-0964">Secreted</keyword>
<keyword evidence="5" id="KW-0654">Proteoglycan</keyword>
<feature type="compositionally biased region" description="Polar residues" evidence="10">
    <location>
        <begin position="123"/>
        <end position="133"/>
    </location>
</feature>
<evidence type="ECO:0000256" key="6">
    <source>
        <dbReference type="ARBA" id="ARBA00023157"/>
    </source>
</evidence>
<evidence type="ECO:0000256" key="10">
    <source>
        <dbReference type="SAM" id="MobiDB-lite"/>
    </source>
</evidence>
<feature type="chain" id="PRO_5040513461" evidence="11">
    <location>
        <begin position="22"/>
        <end position="509"/>
    </location>
</feature>
<dbReference type="InterPro" id="IPR018247">
    <property type="entry name" value="EF_Hand_1_Ca_BS"/>
</dbReference>
<name>A0A9N9S361_9DIPT</name>
<dbReference type="PROSITE" id="PS00018">
    <property type="entry name" value="EF_HAND_1"/>
    <property type="match status" value="1"/>
</dbReference>
<feature type="region of interest" description="Disordered" evidence="10">
    <location>
        <begin position="480"/>
        <end position="509"/>
    </location>
</feature>
<evidence type="ECO:0000256" key="11">
    <source>
        <dbReference type="SAM" id="SignalP"/>
    </source>
</evidence>
<dbReference type="Proteomes" id="UP001153620">
    <property type="component" value="Chromosome 3"/>
</dbReference>
<dbReference type="CDD" id="cd00104">
    <property type="entry name" value="KAZAL_FS"/>
    <property type="match status" value="1"/>
</dbReference>
<dbReference type="PROSITE" id="PS51162">
    <property type="entry name" value="THYROGLOBULIN_1_2"/>
    <property type="match status" value="1"/>
</dbReference>
<dbReference type="SMART" id="SM00280">
    <property type="entry name" value="KAZAL"/>
    <property type="match status" value="1"/>
</dbReference>
<dbReference type="InterPro" id="IPR002350">
    <property type="entry name" value="Kazal_dom"/>
</dbReference>
<dbReference type="InterPro" id="IPR036058">
    <property type="entry name" value="Kazal_dom_sf"/>
</dbReference>
<dbReference type="PANTHER" id="PTHR13866:SF30">
    <property type="match status" value="1"/>
</dbReference>
<dbReference type="GO" id="GO:0005518">
    <property type="term" value="F:collagen binding"/>
    <property type="evidence" value="ECO:0007669"/>
    <property type="project" value="TreeGrafter"/>
</dbReference>
<dbReference type="InterPro" id="IPR011992">
    <property type="entry name" value="EF-hand-dom_pair"/>
</dbReference>
<evidence type="ECO:0000256" key="4">
    <source>
        <dbReference type="ARBA" id="ARBA00022837"/>
    </source>
</evidence>
<evidence type="ECO:0000256" key="7">
    <source>
        <dbReference type="ARBA" id="ARBA00023180"/>
    </source>
</evidence>
<dbReference type="Pfam" id="PF00086">
    <property type="entry name" value="Thyroglobulin_1"/>
    <property type="match status" value="1"/>
</dbReference>
<evidence type="ECO:0000313" key="15">
    <source>
        <dbReference type="EMBL" id="CAG9807363.1"/>
    </source>
</evidence>
<gene>
    <name evidence="15" type="ORF">CHIRRI_LOCUS10212</name>
</gene>
<feature type="compositionally biased region" description="Basic and acidic residues" evidence="10">
    <location>
        <begin position="134"/>
        <end position="149"/>
    </location>
</feature>
<feature type="disulfide bond" evidence="9">
    <location>
        <begin position="440"/>
        <end position="447"/>
    </location>
</feature>
<evidence type="ECO:0000256" key="2">
    <source>
        <dbReference type="ARBA" id="ARBA00022525"/>
    </source>
</evidence>
<dbReference type="Pfam" id="PF07648">
    <property type="entry name" value="Kazal_2"/>
    <property type="match status" value="1"/>
</dbReference>
<dbReference type="SUPFAM" id="SSF47473">
    <property type="entry name" value="EF-hand"/>
    <property type="match status" value="1"/>
</dbReference>
<dbReference type="InterPro" id="IPR002048">
    <property type="entry name" value="EF_hand_dom"/>
</dbReference>
<dbReference type="InterPro" id="IPR019577">
    <property type="entry name" value="SPARC/Testican_Ca-bd-dom"/>
</dbReference>
<comment type="subcellular location">
    <subcellularLocation>
        <location evidence="1">Secreted</location>
    </subcellularLocation>
</comment>
<dbReference type="Gene3D" id="4.10.800.10">
    <property type="entry name" value="Thyroglobulin type-1"/>
    <property type="match status" value="1"/>
</dbReference>
<comment type="caution">
    <text evidence="9">Lacks conserved residue(s) required for the propagation of feature annotation.</text>
</comment>
<keyword evidence="7" id="KW-0325">Glycoprotein</keyword>
<feature type="region of interest" description="Disordered" evidence="10">
    <location>
        <begin position="115"/>
        <end position="153"/>
    </location>
</feature>
<dbReference type="Pfam" id="PF10591">
    <property type="entry name" value="SPARC_Ca_bdg"/>
    <property type="match status" value="1"/>
</dbReference>
<dbReference type="GO" id="GO:0050840">
    <property type="term" value="F:extracellular matrix binding"/>
    <property type="evidence" value="ECO:0007669"/>
    <property type="project" value="TreeGrafter"/>
</dbReference>
<dbReference type="SUPFAM" id="SSF57610">
    <property type="entry name" value="Thyroglobulin type-1 domain"/>
    <property type="match status" value="1"/>
</dbReference>
<organism evidence="15 16">
    <name type="scientific">Chironomus riparius</name>
    <dbReference type="NCBI Taxonomy" id="315576"/>
    <lineage>
        <taxon>Eukaryota</taxon>
        <taxon>Metazoa</taxon>
        <taxon>Ecdysozoa</taxon>
        <taxon>Arthropoda</taxon>
        <taxon>Hexapoda</taxon>
        <taxon>Insecta</taxon>
        <taxon>Pterygota</taxon>
        <taxon>Neoptera</taxon>
        <taxon>Endopterygota</taxon>
        <taxon>Diptera</taxon>
        <taxon>Nematocera</taxon>
        <taxon>Chironomoidea</taxon>
        <taxon>Chironomidae</taxon>
        <taxon>Chironominae</taxon>
        <taxon>Chironomus</taxon>
    </lineage>
</organism>
<dbReference type="InterPro" id="IPR036857">
    <property type="entry name" value="Thyroglobulin_1_sf"/>
</dbReference>
<reference evidence="15" key="1">
    <citation type="submission" date="2022-01" db="EMBL/GenBank/DDBJ databases">
        <authorList>
            <person name="King R."/>
        </authorList>
    </citation>
    <scope>NUCLEOTIDE SEQUENCE</scope>
</reference>
<dbReference type="PROSITE" id="PS00484">
    <property type="entry name" value="THYROGLOBULIN_1_1"/>
    <property type="match status" value="1"/>
</dbReference>
<dbReference type="Gene3D" id="3.30.60.30">
    <property type="match status" value="1"/>
</dbReference>
<dbReference type="GO" id="GO:0005509">
    <property type="term" value="F:calcium ion binding"/>
    <property type="evidence" value="ECO:0007669"/>
    <property type="project" value="InterPro"/>
</dbReference>
<dbReference type="SMART" id="SM00211">
    <property type="entry name" value="TY"/>
    <property type="match status" value="1"/>
</dbReference>
<dbReference type="InterPro" id="IPR000716">
    <property type="entry name" value="Thyroglobulin_1"/>
</dbReference>
<reference evidence="15" key="2">
    <citation type="submission" date="2022-10" db="EMBL/GenBank/DDBJ databases">
        <authorList>
            <consortium name="ENA_rothamsted_submissions"/>
            <consortium name="culmorum"/>
            <person name="King R."/>
        </authorList>
    </citation>
    <scope>NUCLEOTIDE SEQUENCE</scope>
</reference>
<evidence type="ECO:0000313" key="16">
    <source>
        <dbReference type="Proteomes" id="UP001153620"/>
    </source>
</evidence>
<sequence>MTKHFLLWLLITFTTFILIQSKKAPVKFDGDFEFVDEDDKKNYVKFSLSEKKKWIHDPSNDLCKPLNCKKKELCLLEDAYTAVCVSKKELHRNRDELLVKYKLFEEEAKRKAETVESNEKNKSSFTSPDYTTDISREDDASSDFDESKNKCKPCSTVKTSFLCGSDNKTYSSMCRLNYYNCIQGFEVYKICSGFCPCKDEQRRNKQKGERKNGSNGKNKKSKEGKKEDENQYSKINYAYQLTPEDLKYDNKHYEFIKFTPDNKKLREKQANIKVNIKDKNYYDGRTIVSSSKNSDKKSECSQDQLVAIGNRLLDWFSVIMFDSKKKPLYHKSVKEVLSTPCKTEVRLMFHHLDANSDGILSEQELYQIEHDKNEECIKPFLDTCDWDKNNMFDIREWCSCFEKTDRPCIAVRRRIESNEDNNSQYTPNCDDQGFYRPIQCHNILQVCWCVDKHGVEFANTRSKNKKPDCDEVLKNASTLISDYTDDDEDDDDLREENKDESSGDKLLMF</sequence>
<dbReference type="SUPFAM" id="SSF100895">
    <property type="entry name" value="Kazal-type serine protease inhibitors"/>
    <property type="match status" value="1"/>
</dbReference>
<evidence type="ECO:0000256" key="8">
    <source>
        <dbReference type="ARBA" id="ARBA00023207"/>
    </source>
</evidence>
<dbReference type="PROSITE" id="PS51465">
    <property type="entry name" value="KAZAL_2"/>
    <property type="match status" value="1"/>
</dbReference>
<feature type="domain" description="EF-hand" evidence="12">
    <location>
        <begin position="340"/>
        <end position="375"/>
    </location>
</feature>
<keyword evidence="3 11" id="KW-0732">Signal</keyword>
<feature type="domain" description="Kazal-like" evidence="14">
    <location>
        <begin position="145"/>
        <end position="196"/>
    </location>
</feature>
<evidence type="ECO:0000259" key="13">
    <source>
        <dbReference type="PROSITE" id="PS51162"/>
    </source>
</evidence>
<evidence type="ECO:0000259" key="12">
    <source>
        <dbReference type="PROSITE" id="PS50222"/>
    </source>
</evidence>
<feature type="domain" description="Thyroglobulin type-1" evidence="13">
    <location>
        <begin position="405"/>
        <end position="469"/>
    </location>
</feature>
<dbReference type="AlphaFoldDB" id="A0A9N9S361"/>
<feature type="compositionally biased region" description="Acidic residues" evidence="10">
    <location>
        <begin position="483"/>
        <end position="494"/>
    </location>
</feature>
<keyword evidence="8" id="KW-0357">Heparan sulfate</keyword>
<feature type="signal peptide" evidence="11">
    <location>
        <begin position="1"/>
        <end position="21"/>
    </location>
</feature>
<feature type="disulfide bond" evidence="9">
    <location>
        <begin position="449"/>
        <end position="469"/>
    </location>
</feature>
<dbReference type="OrthoDB" id="8875634at2759"/>
<dbReference type="Gene3D" id="1.10.238.10">
    <property type="entry name" value="EF-hand"/>
    <property type="match status" value="1"/>
</dbReference>
<evidence type="ECO:0000256" key="9">
    <source>
        <dbReference type="PROSITE-ProRule" id="PRU00500"/>
    </source>
</evidence>
<proteinExistence type="predicted"/>
<dbReference type="GO" id="GO:0005615">
    <property type="term" value="C:extracellular space"/>
    <property type="evidence" value="ECO:0007669"/>
    <property type="project" value="TreeGrafter"/>
</dbReference>
<accession>A0A9N9S361</accession>
<evidence type="ECO:0000256" key="3">
    <source>
        <dbReference type="ARBA" id="ARBA00022729"/>
    </source>
</evidence>
<dbReference type="PROSITE" id="PS50222">
    <property type="entry name" value="EF_HAND_2"/>
    <property type="match status" value="1"/>
</dbReference>
<evidence type="ECO:0000256" key="5">
    <source>
        <dbReference type="ARBA" id="ARBA00022974"/>
    </source>
</evidence>
<dbReference type="CDD" id="cd00191">
    <property type="entry name" value="TY"/>
    <property type="match status" value="1"/>
</dbReference>
<keyword evidence="16" id="KW-1185">Reference proteome</keyword>
<evidence type="ECO:0000259" key="14">
    <source>
        <dbReference type="PROSITE" id="PS51465"/>
    </source>
</evidence>
<dbReference type="PANTHER" id="PTHR13866">
    <property type="entry name" value="SPARC OSTEONECTIN"/>
    <property type="match status" value="1"/>
</dbReference>
<protein>
    <submittedName>
        <fullName evidence="15">Uncharacterized protein</fullName>
    </submittedName>
</protein>
<evidence type="ECO:0000256" key="1">
    <source>
        <dbReference type="ARBA" id="ARBA00004613"/>
    </source>
</evidence>